<proteinExistence type="inferred from homology"/>
<comment type="similarity">
    <text evidence="1">Belongs to the TTC38 family.</text>
</comment>
<sequence length="659" mass="72074">MPNFDHQVMDFFEEPISFLTKESVKGDSPTDSILVFDTHLIQMLSKGQASNDGGDEFGLRTKAAHSSAITWADLIRHLSFWCANDKDGNMICNAPMMAVAAFAPLLIEGGKAYVMNLDENYVKAKPSFQSMIQAAIDCRHDDRLSRREIYHLWALAYLFENEHEKALAVLSQLLEMAPGDALALSLAFDLVDVLGDKDAAFQIATGVGSYWNERGRRSPTGQTSIQGHSIGSSLIAKGLAIGGRLREAEQIADKALSRDSRGSSGLAAASLAHIYNSEGRASEGASTFTGDGIEFYNSCGYLFFDSKMGGLGAKFICDRDGASSDRVSVRLYDEHFQRVLEYSGYDGAQDVPVIRRIPMTKKEMFVDTASGAASSFLGSIFGGKGDDSSDTDGEKIEKDEIIKNSAKRTLEDVLTWLPPTLTLLSDATFLLFRLTISGAIESSDDRWKSLANAWRVAISIESKYSSDFGDRLCLTHSPLGRIAISLVNPSLLHEEPLKESDRISVKIETATQKMSKIMRICAENEESTGTSDSMKSTWIEIVSLLSEAKLGWAKDRNDSNNFVLPSKQLLNDYKGFDLNIGNFIDDAICFAAIQSDDYNSLCTARSICSSSVMLQTNSPSNWYRYGTILEKMGDEDNANDAFHASVSLGSGEGGRVGTQ</sequence>
<evidence type="ECO:0000313" key="6">
    <source>
        <dbReference type="EMBL" id="GFH45045.1"/>
    </source>
</evidence>
<dbReference type="AlphaFoldDB" id="A0AAD3CI48"/>
<reference evidence="6 7" key="1">
    <citation type="journal article" date="2021" name="Sci. Rep.">
        <title>The genome of the diatom Chaetoceros tenuissimus carries an ancient integrated fragment of an extant virus.</title>
        <authorList>
            <person name="Hongo Y."/>
            <person name="Kimura K."/>
            <person name="Takaki Y."/>
            <person name="Yoshida Y."/>
            <person name="Baba S."/>
            <person name="Kobayashi G."/>
            <person name="Nagasaki K."/>
            <person name="Hano T."/>
            <person name="Tomaru Y."/>
        </authorList>
    </citation>
    <scope>NUCLEOTIDE SEQUENCE [LARGE SCALE GENOMIC DNA]</scope>
    <source>
        <strain evidence="6 7">NIES-3715</strain>
    </source>
</reference>
<evidence type="ECO:0000256" key="2">
    <source>
        <dbReference type="ARBA" id="ARBA00019992"/>
    </source>
</evidence>
<organism evidence="6 7">
    <name type="scientific">Chaetoceros tenuissimus</name>
    <dbReference type="NCBI Taxonomy" id="426638"/>
    <lineage>
        <taxon>Eukaryota</taxon>
        <taxon>Sar</taxon>
        <taxon>Stramenopiles</taxon>
        <taxon>Ochrophyta</taxon>
        <taxon>Bacillariophyta</taxon>
        <taxon>Coscinodiscophyceae</taxon>
        <taxon>Chaetocerotophycidae</taxon>
        <taxon>Chaetocerotales</taxon>
        <taxon>Chaetocerotaceae</taxon>
        <taxon>Chaetoceros</taxon>
    </lineage>
</organism>
<evidence type="ECO:0000256" key="3">
    <source>
        <dbReference type="ARBA" id="ARBA00022737"/>
    </source>
</evidence>
<dbReference type="PANTHER" id="PTHR16263">
    <property type="entry name" value="TETRATRICOPEPTIDE REPEAT PROTEIN 38"/>
    <property type="match status" value="1"/>
</dbReference>
<feature type="repeat" description="TPR" evidence="5">
    <location>
        <begin position="147"/>
        <end position="180"/>
    </location>
</feature>
<dbReference type="PROSITE" id="PS50005">
    <property type="entry name" value="TPR"/>
    <property type="match status" value="1"/>
</dbReference>
<gene>
    <name evidence="6" type="ORF">CTEN210_01519</name>
</gene>
<evidence type="ECO:0000256" key="5">
    <source>
        <dbReference type="PROSITE-ProRule" id="PRU00339"/>
    </source>
</evidence>
<dbReference type="Proteomes" id="UP001054902">
    <property type="component" value="Unassembled WGS sequence"/>
</dbReference>
<protein>
    <recommendedName>
        <fullName evidence="2">Tetratricopeptide repeat protein 38</fullName>
    </recommendedName>
</protein>
<accession>A0AAD3CI48</accession>
<dbReference type="Gene3D" id="1.25.40.10">
    <property type="entry name" value="Tetratricopeptide repeat domain"/>
    <property type="match status" value="1"/>
</dbReference>
<dbReference type="InterPro" id="IPR019734">
    <property type="entry name" value="TPR_rpt"/>
</dbReference>
<dbReference type="InterPro" id="IPR033891">
    <property type="entry name" value="TTC38"/>
</dbReference>
<dbReference type="Pfam" id="PF13181">
    <property type="entry name" value="TPR_8"/>
    <property type="match status" value="1"/>
</dbReference>
<comment type="caution">
    <text evidence="6">The sequence shown here is derived from an EMBL/GenBank/DDBJ whole genome shotgun (WGS) entry which is preliminary data.</text>
</comment>
<dbReference type="InterPro" id="IPR011990">
    <property type="entry name" value="TPR-like_helical_dom_sf"/>
</dbReference>
<dbReference type="EMBL" id="BLLK01000020">
    <property type="protein sequence ID" value="GFH45045.1"/>
    <property type="molecule type" value="Genomic_DNA"/>
</dbReference>
<keyword evidence="7" id="KW-1185">Reference proteome</keyword>
<dbReference type="PANTHER" id="PTHR16263:SF4">
    <property type="entry name" value="TETRATRICOPEPTIDE REPEAT PROTEIN 38"/>
    <property type="match status" value="1"/>
</dbReference>
<evidence type="ECO:0000256" key="1">
    <source>
        <dbReference type="ARBA" id="ARBA00005857"/>
    </source>
</evidence>
<dbReference type="SUPFAM" id="SSF48452">
    <property type="entry name" value="TPR-like"/>
    <property type="match status" value="1"/>
</dbReference>
<keyword evidence="4 5" id="KW-0802">TPR repeat</keyword>
<name>A0AAD3CI48_9STRA</name>
<keyword evidence="3" id="KW-0677">Repeat</keyword>
<evidence type="ECO:0000256" key="4">
    <source>
        <dbReference type="ARBA" id="ARBA00022803"/>
    </source>
</evidence>
<evidence type="ECO:0000313" key="7">
    <source>
        <dbReference type="Proteomes" id="UP001054902"/>
    </source>
</evidence>